<dbReference type="InterPro" id="IPR037523">
    <property type="entry name" value="VOC_core"/>
</dbReference>
<proteinExistence type="predicted"/>
<name>V6K527_STRRC</name>
<dbReference type="Gene3D" id="3.10.180.10">
    <property type="entry name" value="2,3-Dihydroxybiphenyl 1,2-Dioxygenase, domain 1"/>
    <property type="match status" value="1"/>
</dbReference>
<dbReference type="OrthoDB" id="9813630at2"/>
<organism evidence="2 3">
    <name type="scientific">Streptomyces roseochromogenus subsp. oscitans DS 12.976</name>
    <dbReference type="NCBI Taxonomy" id="1352936"/>
    <lineage>
        <taxon>Bacteria</taxon>
        <taxon>Bacillati</taxon>
        <taxon>Actinomycetota</taxon>
        <taxon>Actinomycetes</taxon>
        <taxon>Kitasatosporales</taxon>
        <taxon>Streptomycetaceae</taxon>
        <taxon>Streptomyces</taxon>
    </lineage>
</organism>
<dbReference type="PATRIC" id="fig|1352936.5.peg.5232"/>
<dbReference type="PROSITE" id="PS51819">
    <property type="entry name" value="VOC"/>
    <property type="match status" value="1"/>
</dbReference>
<sequence length="131" mass="14564">MTDQTTEDYAFGPLHHVQLAIPPGAEDQCRAFWGDILGMTELEKPPVLAARGGCWFRGGGLEVHLGVEADFRPSKKAHPGILVRNLRAFAKRLEAKGVEVTWDDNFPGHDRFYAFDSLGNRLEFLEPVADS</sequence>
<dbReference type="HOGENOM" id="CLU_140387_0_0_11"/>
<keyword evidence="3" id="KW-1185">Reference proteome</keyword>
<dbReference type="EMBL" id="AWQX01000214">
    <property type="protein sequence ID" value="EST27280.1"/>
    <property type="molecule type" value="Genomic_DNA"/>
</dbReference>
<dbReference type="AlphaFoldDB" id="V6K527"/>
<evidence type="ECO:0000259" key="1">
    <source>
        <dbReference type="PROSITE" id="PS51819"/>
    </source>
</evidence>
<feature type="domain" description="VOC" evidence="1">
    <location>
        <begin position="13"/>
        <end position="127"/>
    </location>
</feature>
<gene>
    <name evidence="2" type="ORF">M878_25105</name>
</gene>
<dbReference type="STRING" id="1352936.M878_25105"/>
<evidence type="ECO:0000313" key="3">
    <source>
        <dbReference type="Proteomes" id="UP000017984"/>
    </source>
</evidence>
<reference evidence="2 3" key="1">
    <citation type="journal article" date="2014" name="Genome Announc.">
        <title>Draft Genome Sequence of Streptomyces roseochromogenes subsp. oscitans DS 12.976, Producer of the Aminocoumarin Antibiotic Clorobiocin.</title>
        <authorList>
            <person name="Ruckert C."/>
            <person name="Kalinowski J."/>
            <person name="Heide L."/>
            <person name="Apel A.K."/>
        </authorList>
    </citation>
    <scope>NUCLEOTIDE SEQUENCE [LARGE SCALE GENOMIC DNA]</scope>
    <source>
        <strain evidence="2 3">DS 12.976</strain>
    </source>
</reference>
<dbReference type="InterPro" id="IPR029068">
    <property type="entry name" value="Glyas_Bleomycin-R_OHBP_Dase"/>
</dbReference>
<dbReference type="PANTHER" id="PTHR39175">
    <property type="entry name" value="FAMILY PROTEIN, PUTATIVE (AFU_ORTHOLOGUE AFUA_3G15060)-RELATED"/>
    <property type="match status" value="1"/>
</dbReference>
<protein>
    <recommendedName>
        <fullName evidence="1">VOC domain-containing protein</fullName>
    </recommendedName>
</protein>
<comment type="caution">
    <text evidence="2">The sequence shown here is derived from an EMBL/GenBank/DDBJ whole genome shotgun (WGS) entry which is preliminary data.</text>
</comment>
<dbReference type="SUPFAM" id="SSF54593">
    <property type="entry name" value="Glyoxalase/Bleomycin resistance protein/Dihydroxybiphenyl dioxygenase"/>
    <property type="match status" value="1"/>
</dbReference>
<dbReference type="Proteomes" id="UP000017984">
    <property type="component" value="Chromosome"/>
</dbReference>
<dbReference type="PANTHER" id="PTHR39175:SF1">
    <property type="entry name" value="FAMILY PROTEIN, PUTATIVE (AFU_ORTHOLOGUE AFUA_3G15060)-RELATED"/>
    <property type="match status" value="1"/>
</dbReference>
<evidence type="ECO:0000313" key="2">
    <source>
        <dbReference type="EMBL" id="EST27280.1"/>
    </source>
</evidence>
<dbReference type="RefSeq" id="WP_023549584.1">
    <property type="nucleotide sequence ID" value="NZ_CM002285.1"/>
</dbReference>
<accession>V6K527</accession>